<name>A0ABP2HR05_9BACT</name>
<evidence type="ECO:0008006" key="3">
    <source>
        <dbReference type="Google" id="ProtNLM"/>
    </source>
</evidence>
<dbReference type="Proteomes" id="UP000006462">
    <property type="component" value="Unassembled WGS sequence"/>
</dbReference>
<evidence type="ECO:0000313" key="2">
    <source>
        <dbReference type="Proteomes" id="UP000006462"/>
    </source>
</evidence>
<evidence type="ECO:0000313" key="1">
    <source>
        <dbReference type="EMBL" id="EFB89411.1"/>
    </source>
</evidence>
<sequence>MAGIVLFAAPIASTEKAGMQETKKSAASRRSFVEPESLYYFLIKSINIVCRALRGSSVAQNYLDCYAVCAARFVNLPRSVLVFSLLIEK</sequence>
<gene>
    <name evidence="1" type="ORF">HMPREF7215_0177</name>
</gene>
<protein>
    <recommendedName>
        <fullName evidence="3">Secreted protein</fullName>
    </recommendedName>
</protein>
<dbReference type="EMBL" id="ADFP01000135">
    <property type="protein sequence ID" value="EFB89411.1"/>
    <property type="molecule type" value="Genomic_DNA"/>
</dbReference>
<keyword evidence="2" id="KW-1185">Reference proteome</keyword>
<reference evidence="1 2" key="1">
    <citation type="submission" date="2009-12" db="EMBL/GenBank/DDBJ databases">
        <authorList>
            <person name="Shrivastava S."/>
            <person name="Madupu R."/>
            <person name="Durkin A.S."/>
            <person name="Torralba M."/>
            <person name="Methe B."/>
            <person name="Sutton G.G."/>
            <person name="Strausberg R.L."/>
            <person name="Nelson K.E."/>
        </authorList>
    </citation>
    <scope>NUCLEOTIDE SEQUENCE [LARGE SCALE GENOMIC DNA]</scope>
    <source>
        <strain evidence="1 2">W5455</strain>
    </source>
</reference>
<organism evidence="1 2">
    <name type="scientific">Pyramidobacter piscolens W5455</name>
    <dbReference type="NCBI Taxonomy" id="352165"/>
    <lineage>
        <taxon>Bacteria</taxon>
        <taxon>Thermotogati</taxon>
        <taxon>Synergistota</taxon>
        <taxon>Synergistia</taxon>
        <taxon>Synergistales</taxon>
        <taxon>Dethiosulfovibrionaceae</taxon>
        <taxon>Pyramidobacter</taxon>
    </lineage>
</organism>
<proteinExistence type="predicted"/>
<comment type="caution">
    <text evidence="1">The sequence shown here is derived from an EMBL/GenBank/DDBJ whole genome shotgun (WGS) entry which is preliminary data.</text>
</comment>
<accession>A0ABP2HR05</accession>